<protein>
    <submittedName>
        <fullName evidence="2">Uncharacterized protein</fullName>
    </submittedName>
</protein>
<sequence>MLEVRPNSYTPVPRAFWGGSPVTKTLLTIGALLVLLVAGTAVAESGVVQFLTMRGSERAERTGSEKLRRTARHNAVHLREALAREQNPTVPRVLDLMRQIAQEEIRPQARNRWTPRSA</sequence>
<keyword evidence="1" id="KW-0812">Transmembrane</keyword>
<evidence type="ECO:0000313" key="3">
    <source>
        <dbReference type="Proteomes" id="UP000272400"/>
    </source>
</evidence>
<gene>
    <name evidence="2" type="ORF">EDD29_5760</name>
</gene>
<name>A0A3N1D3K2_9ACTN</name>
<keyword evidence="3" id="KW-1185">Reference proteome</keyword>
<feature type="transmembrane region" description="Helical" evidence="1">
    <location>
        <begin position="26"/>
        <end position="51"/>
    </location>
</feature>
<comment type="caution">
    <text evidence="2">The sequence shown here is derived from an EMBL/GenBank/DDBJ whole genome shotgun (WGS) entry which is preliminary data.</text>
</comment>
<organism evidence="2 3">
    <name type="scientific">Actinocorallia herbida</name>
    <dbReference type="NCBI Taxonomy" id="58109"/>
    <lineage>
        <taxon>Bacteria</taxon>
        <taxon>Bacillati</taxon>
        <taxon>Actinomycetota</taxon>
        <taxon>Actinomycetes</taxon>
        <taxon>Streptosporangiales</taxon>
        <taxon>Thermomonosporaceae</taxon>
        <taxon>Actinocorallia</taxon>
    </lineage>
</organism>
<keyword evidence="1" id="KW-1133">Transmembrane helix</keyword>
<reference evidence="2 3" key="1">
    <citation type="submission" date="2018-11" db="EMBL/GenBank/DDBJ databases">
        <title>Sequencing the genomes of 1000 actinobacteria strains.</title>
        <authorList>
            <person name="Klenk H.-P."/>
        </authorList>
    </citation>
    <scope>NUCLEOTIDE SEQUENCE [LARGE SCALE GENOMIC DNA]</scope>
    <source>
        <strain evidence="2 3">DSM 44254</strain>
    </source>
</reference>
<dbReference type="EMBL" id="RJKE01000001">
    <property type="protein sequence ID" value="ROO88102.1"/>
    <property type="molecule type" value="Genomic_DNA"/>
</dbReference>
<accession>A0A3N1D3K2</accession>
<dbReference type="Proteomes" id="UP000272400">
    <property type="component" value="Unassembled WGS sequence"/>
</dbReference>
<evidence type="ECO:0000313" key="2">
    <source>
        <dbReference type="EMBL" id="ROO88102.1"/>
    </source>
</evidence>
<proteinExistence type="predicted"/>
<evidence type="ECO:0000256" key="1">
    <source>
        <dbReference type="SAM" id="Phobius"/>
    </source>
</evidence>
<dbReference type="AlphaFoldDB" id="A0A3N1D3K2"/>
<keyword evidence="1" id="KW-0472">Membrane</keyword>